<feature type="transmembrane region" description="Helical" evidence="5">
    <location>
        <begin position="209"/>
        <end position="229"/>
    </location>
</feature>
<evidence type="ECO:0000256" key="1">
    <source>
        <dbReference type="ARBA" id="ARBA00004651"/>
    </source>
</evidence>
<comment type="caution">
    <text evidence="7">The sequence shown here is derived from an EMBL/GenBank/DDBJ whole genome shotgun (WGS) entry which is preliminary data.</text>
</comment>
<reference evidence="7 8" key="1">
    <citation type="submission" date="2017-04" db="EMBL/GenBank/DDBJ databases">
        <title>A new member of the family Flavobacteriaceae isolated from ascidians.</title>
        <authorList>
            <person name="Chen L."/>
        </authorList>
    </citation>
    <scope>NUCLEOTIDE SEQUENCE [LARGE SCALE GENOMIC DNA]</scope>
    <source>
        <strain evidence="7 8">HQA918</strain>
    </source>
</reference>
<dbReference type="OrthoDB" id="8443255at2"/>
<dbReference type="GO" id="GO:0140359">
    <property type="term" value="F:ABC-type transporter activity"/>
    <property type="evidence" value="ECO:0007669"/>
    <property type="project" value="InterPro"/>
</dbReference>
<dbReference type="GO" id="GO:0005886">
    <property type="term" value="C:plasma membrane"/>
    <property type="evidence" value="ECO:0007669"/>
    <property type="project" value="UniProtKB-SubCell"/>
</dbReference>
<evidence type="ECO:0000313" key="7">
    <source>
        <dbReference type="EMBL" id="PCE64791.1"/>
    </source>
</evidence>
<dbReference type="Gene3D" id="1.20.1560.10">
    <property type="entry name" value="ABC transporter type 1, transmembrane domain"/>
    <property type="match status" value="1"/>
</dbReference>
<comment type="subcellular location">
    <subcellularLocation>
        <location evidence="1">Cell membrane</location>
        <topology evidence="1">Multi-pass membrane protein</topology>
    </subcellularLocation>
</comment>
<evidence type="ECO:0000256" key="2">
    <source>
        <dbReference type="ARBA" id="ARBA00022692"/>
    </source>
</evidence>
<dbReference type="Proteomes" id="UP000219559">
    <property type="component" value="Unassembled WGS sequence"/>
</dbReference>
<dbReference type="SUPFAM" id="SSF90123">
    <property type="entry name" value="ABC transporter transmembrane region"/>
    <property type="match status" value="1"/>
</dbReference>
<evidence type="ECO:0000256" key="3">
    <source>
        <dbReference type="ARBA" id="ARBA00022989"/>
    </source>
</evidence>
<gene>
    <name evidence="7" type="ORF">B7P33_06370</name>
</gene>
<accession>A0A2A4G8Q1</accession>
<dbReference type="Pfam" id="PF13748">
    <property type="entry name" value="ABC_membrane_3"/>
    <property type="match status" value="1"/>
</dbReference>
<feature type="transmembrane region" description="Helical" evidence="5">
    <location>
        <begin position="141"/>
        <end position="159"/>
    </location>
</feature>
<feature type="transmembrane region" description="Helical" evidence="5">
    <location>
        <begin position="12"/>
        <end position="30"/>
    </location>
</feature>
<sequence length="278" mass="31436">MGISFIFKEYRWRIIATFSLLVLENVARVFQPLLLGLAINDLLEGDNQGLWWFGALYIFGFMVGTARRYYDTRVYTAIYANTATHMATANGSSEMTISAITARSSLIKELVDFFEHDLPQAFSSVIGVVGAIVLLATFHLWIALGCLLCIILILAIYGISTNRIYAFNVGLNDELEKRVDVLHTRAPKSIFNHFRSIARWMVKMSDLDTLNYGLVELLLFGLAVFALFMSVQMPNATAGSIFSVLTYVLEFAEGIYMLPMVFQQLIRLREIRNRLENA</sequence>
<dbReference type="GO" id="GO:0005524">
    <property type="term" value="F:ATP binding"/>
    <property type="evidence" value="ECO:0007669"/>
    <property type="project" value="InterPro"/>
</dbReference>
<feature type="transmembrane region" description="Helical" evidence="5">
    <location>
        <begin position="118"/>
        <end position="135"/>
    </location>
</feature>
<dbReference type="AlphaFoldDB" id="A0A2A4G8Q1"/>
<feature type="domain" description="ABC transmembrane type-1" evidence="6">
    <location>
        <begin position="15"/>
        <end position="267"/>
    </location>
</feature>
<evidence type="ECO:0000313" key="8">
    <source>
        <dbReference type="Proteomes" id="UP000219559"/>
    </source>
</evidence>
<keyword evidence="2 5" id="KW-0812">Transmembrane</keyword>
<keyword evidence="8" id="KW-1185">Reference proteome</keyword>
<evidence type="ECO:0000256" key="4">
    <source>
        <dbReference type="ARBA" id="ARBA00023136"/>
    </source>
</evidence>
<keyword evidence="4 5" id="KW-0472">Membrane</keyword>
<organism evidence="7 8">
    <name type="scientific">Sediminicola luteus</name>
    <dbReference type="NCBI Taxonomy" id="319238"/>
    <lineage>
        <taxon>Bacteria</taxon>
        <taxon>Pseudomonadati</taxon>
        <taxon>Bacteroidota</taxon>
        <taxon>Flavobacteriia</taxon>
        <taxon>Flavobacteriales</taxon>
        <taxon>Flavobacteriaceae</taxon>
        <taxon>Sediminicola</taxon>
    </lineage>
</organism>
<feature type="transmembrane region" description="Helical" evidence="5">
    <location>
        <begin position="241"/>
        <end position="262"/>
    </location>
</feature>
<protein>
    <recommendedName>
        <fullName evidence="6">ABC transmembrane type-1 domain-containing protein</fullName>
    </recommendedName>
</protein>
<dbReference type="PROSITE" id="PS50929">
    <property type="entry name" value="ABC_TM1F"/>
    <property type="match status" value="1"/>
</dbReference>
<proteinExistence type="predicted"/>
<dbReference type="EMBL" id="NBWU01000002">
    <property type="protein sequence ID" value="PCE64791.1"/>
    <property type="molecule type" value="Genomic_DNA"/>
</dbReference>
<name>A0A2A4G8Q1_9FLAO</name>
<dbReference type="RefSeq" id="WP_097440071.1">
    <property type="nucleotide sequence ID" value="NZ_KZ300476.1"/>
</dbReference>
<evidence type="ECO:0000259" key="6">
    <source>
        <dbReference type="PROSITE" id="PS50929"/>
    </source>
</evidence>
<evidence type="ECO:0000256" key="5">
    <source>
        <dbReference type="SAM" id="Phobius"/>
    </source>
</evidence>
<dbReference type="InterPro" id="IPR011527">
    <property type="entry name" value="ABC1_TM_dom"/>
</dbReference>
<keyword evidence="3 5" id="KW-1133">Transmembrane helix</keyword>
<feature type="transmembrane region" description="Helical" evidence="5">
    <location>
        <begin position="50"/>
        <end position="70"/>
    </location>
</feature>
<dbReference type="InterPro" id="IPR036640">
    <property type="entry name" value="ABC1_TM_sf"/>
</dbReference>